<dbReference type="Pfam" id="PF04250">
    <property type="entry name" value="DUF429"/>
    <property type="match status" value="1"/>
</dbReference>
<name>D3DFP9_HYDTT</name>
<dbReference type="EMBL" id="AP011112">
    <property type="protein sequence ID" value="BAI68651.1"/>
    <property type="molecule type" value="Genomic_DNA"/>
</dbReference>
<dbReference type="KEGG" id="hte:Hydth_0185"/>
<proteinExistence type="predicted"/>
<dbReference type="InterPro" id="IPR007362">
    <property type="entry name" value="DUF429"/>
</dbReference>
<keyword evidence="2" id="KW-1185">Reference proteome</keyword>
<dbReference type="STRING" id="608538.HTH_0184"/>
<organism evidence="1 2">
    <name type="scientific">Hydrogenobacter thermophilus (strain DSM 6534 / IAM 12695 / TK-6)</name>
    <dbReference type="NCBI Taxonomy" id="608538"/>
    <lineage>
        <taxon>Bacteria</taxon>
        <taxon>Pseudomonadati</taxon>
        <taxon>Aquificota</taxon>
        <taxon>Aquificia</taxon>
        <taxon>Aquificales</taxon>
        <taxon>Aquificaceae</taxon>
        <taxon>Hydrogenobacter</taxon>
    </lineage>
</organism>
<dbReference type="OrthoDB" id="9808566at2"/>
<sequence>MDKILGLDLAGSPKRPTGYAFWKDKKLEVGCVYKDEEILSLAQSFDLIMIDAPLSLPEGRKDLETPGPHFRECDMELRKAGIKFFPLSLGPMRMLTKRAIFLANLFKKQNKRVFETYPGAFYDSAGISRRDREAIVRFYRHINLNLEVREYLQDELDAVACWLSGVCYTLGKARLFVGKDGQIVLASEECVELLKYTL</sequence>
<dbReference type="eggNOG" id="COG2410">
    <property type="taxonomic scope" value="Bacteria"/>
</dbReference>
<dbReference type="Proteomes" id="UP000002574">
    <property type="component" value="Chromosome"/>
</dbReference>
<dbReference type="KEGG" id="hth:HTH_0184"/>
<accession>D3DFP9</accession>
<evidence type="ECO:0000313" key="1">
    <source>
        <dbReference type="EMBL" id="BAI68651.1"/>
    </source>
</evidence>
<protein>
    <recommendedName>
        <fullName evidence="3">DUF429 domain-containing protein</fullName>
    </recommendedName>
</protein>
<evidence type="ECO:0008006" key="3">
    <source>
        <dbReference type="Google" id="ProtNLM"/>
    </source>
</evidence>
<evidence type="ECO:0000313" key="2">
    <source>
        <dbReference type="Proteomes" id="UP000002574"/>
    </source>
</evidence>
<dbReference type="RefSeq" id="WP_012962834.1">
    <property type="nucleotide sequence ID" value="NC_013799.1"/>
</dbReference>
<dbReference type="AlphaFoldDB" id="D3DFP9"/>
<reference evidence="1 2" key="1">
    <citation type="journal article" date="2010" name="J. Bacteriol.">
        <title>Complete genome sequence of the thermophilic, obligately chemolithoautotrophic hydrogen-oxidizing bacterium Hydrogenobacter thermophilus TK-6.</title>
        <authorList>
            <person name="Arai H."/>
            <person name="Kanbe H."/>
            <person name="Ishii M."/>
            <person name="Igarashi Y."/>
        </authorList>
    </citation>
    <scope>NUCLEOTIDE SEQUENCE [LARGE SCALE GENOMIC DNA]</scope>
    <source>
        <strain evidence="2">DSM 6534 / IAM 12695 / TK-6 [Tokyo]</strain>
    </source>
</reference>
<gene>
    <name evidence="1" type="ordered locus">HTH_0184</name>
</gene>